<evidence type="ECO:0000313" key="5">
    <source>
        <dbReference type="Proteomes" id="UP000707352"/>
    </source>
</evidence>
<dbReference type="InterPro" id="IPR045078">
    <property type="entry name" value="TST/MPST-like"/>
</dbReference>
<dbReference type="SUPFAM" id="SSF52821">
    <property type="entry name" value="Rhodanese/Cell cycle control phosphatase"/>
    <property type="match status" value="2"/>
</dbReference>
<dbReference type="PROSITE" id="PS50206">
    <property type="entry name" value="RHODANESE_3"/>
    <property type="match status" value="2"/>
</dbReference>
<dbReference type="Pfam" id="PF00581">
    <property type="entry name" value="Rhodanese"/>
    <property type="match status" value="2"/>
</dbReference>
<protein>
    <submittedName>
        <fullName evidence="4">Sulfurtransferase</fullName>
    </submittedName>
</protein>
<dbReference type="InterPro" id="IPR001763">
    <property type="entry name" value="Rhodanese-like_dom"/>
</dbReference>
<keyword evidence="2" id="KW-0677">Repeat</keyword>
<dbReference type="EMBL" id="JAATJS010000003">
    <property type="protein sequence ID" value="NIX77029.1"/>
    <property type="molecule type" value="Genomic_DNA"/>
</dbReference>
<feature type="domain" description="Rhodanese" evidence="3">
    <location>
        <begin position="167"/>
        <end position="279"/>
    </location>
</feature>
<dbReference type="PANTHER" id="PTHR11364">
    <property type="entry name" value="THIOSULFATE SULFERTANSFERASE"/>
    <property type="match status" value="1"/>
</dbReference>
<sequence>MSGPLITPDVLAEGLNDPNLFVLDIRSTGDGGRQAFEAGHIPGSVRSDYETDGWRVAADGAPGLLPSADDLSCLLGRLGLKSSDFVVIVSAGKGASDLAAAARVCWTLKIARHPRIAILDGGYRTWTADASRPVAIGPACARPVTVYPGSYDADLRSDLARTLKTFEAKSATFIDARSASYFEGREKAGSAKAAGHIPGALSHDYTQSVDPETLRLFPKDKLAEQFAGIGEGPVVNYCNTGHTAALNWFVLSEILGHRDVRLFDGSMTQWTQDSSRPVATGLQS</sequence>
<dbReference type="PANTHER" id="PTHR11364:SF27">
    <property type="entry name" value="SULFURTRANSFERASE"/>
    <property type="match status" value="1"/>
</dbReference>
<evidence type="ECO:0000256" key="1">
    <source>
        <dbReference type="ARBA" id="ARBA00022679"/>
    </source>
</evidence>
<dbReference type="InterPro" id="IPR036873">
    <property type="entry name" value="Rhodanese-like_dom_sf"/>
</dbReference>
<evidence type="ECO:0000259" key="3">
    <source>
        <dbReference type="PROSITE" id="PS50206"/>
    </source>
</evidence>
<feature type="domain" description="Rhodanese" evidence="3">
    <location>
        <begin position="16"/>
        <end position="135"/>
    </location>
</feature>
<gene>
    <name evidence="4" type="ORF">HB375_10445</name>
</gene>
<dbReference type="Proteomes" id="UP000707352">
    <property type="component" value="Unassembled WGS sequence"/>
</dbReference>
<keyword evidence="5" id="KW-1185">Reference proteome</keyword>
<reference evidence="4 5" key="1">
    <citation type="submission" date="2020-03" db="EMBL/GenBank/DDBJ databases">
        <title>The genome sequence of Microvirga sp. c23x22.</title>
        <authorList>
            <person name="Zhang X."/>
        </authorList>
    </citation>
    <scope>NUCLEOTIDE SEQUENCE [LARGE SCALE GENOMIC DNA]</scope>
    <source>
        <strain evidence="5">c23x22</strain>
    </source>
</reference>
<dbReference type="RefSeq" id="WP_167672921.1">
    <property type="nucleotide sequence ID" value="NZ_JAATJS010000003.1"/>
</dbReference>
<dbReference type="CDD" id="cd01448">
    <property type="entry name" value="TST_Repeat_1"/>
    <property type="match status" value="1"/>
</dbReference>
<proteinExistence type="predicted"/>
<accession>A0ABX0VCZ0</accession>
<name>A0ABX0VCZ0_9HYPH</name>
<evidence type="ECO:0000256" key="2">
    <source>
        <dbReference type="ARBA" id="ARBA00022737"/>
    </source>
</evidence>
<organism evidence="4 5">
    <name type="scientific">Microvirga terricola</name>
    <dbReference type="NCBI Taxonomy" id="2719797"/>
    <lineage>
        <taxon>Bacteria</taxon>
        <taxon>Pseudomonadati</taxon>
        <taxon>Pseudomonadota</taxon>
        <taxon>Alphaproteobacteria</taxon>
        <taxon>Hyphomicrobiales</taxon>
        <taxon>Methylobacteriaceae</taxon>
        <taxon>Microvirga</taxon>
    </lineage>
</organism>
<dbReference type="Gene3D" id="3.40.250.10">
    <property type="entry name" value="Rhodanese-like domain"/>
    <property type="match status" value="2"/>
</dbReference>
<keyword evidence="1" id="KW-0808">Transferase</keyword>
<comment type="caution">
    <text evidence="4">The sequence shown here is derived from an EMBL/GenBank/DDBJ whole genome shotgun (WGS) entry which is preliminary data.</text>
</comment>
<dbReference type="SMART" id="SM00450">
    <property type="entry name" value="RHOD"/>
    <property type="match status" value="2"/>
</dbReference>
<evidence type="ECO:0000313" key="4">
    <source>
        <dbReference type="EMBL" id="NIX77029.1"/>
    </source>
</evidence>